<reference evidence="2" key="1">
    <citation type="journal article" date="2020" name="Stud. Mycol.">
        <title>101 Dothideomycetes genomes: a test case for predicting lifestyles and emergence of pathogens.</title>
        <authorList>
            <person name="Haridas S."/>
            <person name="Albert R."/>
            <person name="Binder M."/>
            <person name="Bloem J."/>
            <person name="Labutti K."/>
            <person name="Salamov A."/>
            <person name="Andreopoulos B."/>
            <person name="Baker S."/>
            <person name="Barry K."/>
            <person name="Bills G."/>
            <person name="Bluhm B."/>
            <person name="Cannon C."/>
            <person name="Castanera R."/>
            <person name="Culley D."/>
            <person name="Daum C."/>
            <person name="Ezra D."/>
            <person name="Gonzalez J."/>
            <person name="Henrissat B."/>
            <person name="Kuo A."/>
            <person name="Liang C."/>
            <person name="Lipzen A."/>
            <person name="Lutzoni F."/>
            <person name="Magnuson J."/>
            <person name="Mondo S."/>
            <person name="Nolan M."/>
            <person name="Ohm R."/>
            <person name="Pangilinan J."/>
            <person name="Park H.-J."/>
            <person name="Ramirez L."/>
            <person name="Alfaro M."/>
            <person name="Sun H."/>
            <person name="Tritt A."/>
            <person name="Yoshinaga Y."/>
            <person name="Zwiers L.-H."/>
            <person name="Turgeon B."/>
            <person name="Goodwin S."/>
            <person name="Spatafora J."/>
            <person name="Crous P."/>
            <person name="Grigoriev I."/>
        </authorList>
    </citation>
    <scope>NUCLEOTIDE SEQUENCE</scope>
    <source>
        <strain evidence="2">CBS 675.92</strain>
    </source>
</reference>
<dbReference type="PANTHER" id="PTHR28083">
    <property type="entry name" value="GOOD FOR FULL DBP5 ACTIVITY PROTEIN 2"/>
    <property type="match status" value="1"/>
</dbReference>
<gene>
    <name evidence="2" type="ORF">CC80DRAFT_460982</name>
</gene>
<dbReference type="Pfam" id="PF21762">
    <property type="entry name" value="DEDDh_C"/>
    <property type="match status" value="1"/>
</dbReference>
<sequence>MLILLSQDRPTLTMSMKSTRQRLVALRHIVGTSTPTTVLRSYLNGDPLKGLSKSQNALFKDAVLVTVYRKWLAFPPNSLLDIGITTFDRRKLDEGVDKYAGAHAENFFRHVWFLHLRIRERAHLPQGDADPDRFHFGSTVFTTQEEARGLLHDVWHQPVDEENAGLGNRPIIYISFGNNDGYATMRRDLDFDLSSANTTIAVMNAQSIAHQANITRSQDASIDYLLKPFKITPHDPANSGNAAAYITIIVFLSVLRMDLYHQIVENPKGKPGRYGQSKSKPARHVINALMLRPTPAPPFGHQTYCSACGSCEHIRPSCDDVFVACMRCARSKQSWRRENAESHLEELCAFP</sequence>
<keyword evidence="3" id="KW-1185">Reference proteome</keyword>
<evidence type="ECO:0000313" key="3">
    <source>
        <dbReference type="Proteomes" id="UP000800035"/>
    </source>
</evidence>
<dbReference type="InterPro" id="IPR048519">
    <property type="entry name" value="Gfd2/YDR514C-like_C"/>
</dbReference>
<dbReference type="GO" id="GO:0005634">
    <property type="term" value="C:nucleus"/>
    <property type="evidence" value="ECO:0007669"/>
    <property type="project" value="TreeGrafter"/>
</dbReference>
<organism evidence="2 3">
    <name type="scientific">Byssothecium circinans</name>
    <dbReference type="NCBI Taxonomy" id="147558"/>
    <lineage>
        <taxon>Eukaryota</taxon>
        <taxon>Fungi</taxon>
        <taxon>Dikarya</taxon>
        <taxon>Ascomycota</taxon>
        <taxon>Pezizomycotina</taxon>
        <taxon>Dothideomycetes</taxon>
        <taxon>Pleosporomycetidae</taxon>
        <taxon>Pleosporales</taxon>
        <taxon>Massarineae</taxon>
        <taxon>Massarinaceae</taxon>
        <taxon>Byssothecium</taxon>
    </lineage>
</organism>
<dbReference type="Proteomes" id="UP000800035">
    <property type="component" value="Unassembled WGS sequence"/>
</dbReference>
<name>A0A6A5UFI9_9PLEO</name>
<proteinExistence type="predicted"/>
<dbReference type="EMBL" id="ML976978">
    <property type="protein sequence ID" value="KAF1962709.1"/>
    <property type="molecule type" value="Genomic_DNA"/>
</dbReference>
<dbReference type="OrthoDB" id="3758270at2759"/>
<evidence type="ECO:0000313" key="2">
    <source>
        <dbReference type="EMBL" id="KAF1962709.1"/>
    </source>
</evidence>
<dbReference type="AlphaFoldDB" id="A0A6A5UFI9"/>
<evidence type="ECO:0000259" key="1">
    <source>
        <dbReference type="Pfam" id="PF21762"/>
    </source>
</evidence>
<dbReference type="PANTHER" id="PTHR28083:SF1">
    <property type="entry name" value="GOOD FOR FULL DBP5 ACTIVITY PROTEIN 2"/>
    <property type="match status" value="1"/>
</dbReference>
<accession>A0A6A5UFI9</accession>
<feature type="domain" description="Gfd2/YDR514C-like C-terminal" evidence="1">
    <location>
        <begin position="71"/>
        <end position="246"/>
    </location>
</feature>
<protein>
    <recommendedName>
        <fullName evidence="1">Gfd2/YDR514C-like C-terminal domain-containing protein</fullName>
    </recommendedName>
</protein>
<dbReference type="InterPro" id="IPR040151">
    <property type="entry name" value="Gfd2/YDR514C-like"/>
</dbReference>